<dbReference type="Proteomes" id="UP000199040">
    <property type="component" value="Unassembled WGS sequence"/>
</dbReference>
<dbReference type="PANTHER" id="PTHR33777:SF1">
    <property type="entry name" value="UPF0045 PROTEIN ECM15"/>
    <property type="match status" value="1"/>
</dbReference>
<evidence type="ECO:0000313" key="3">
    <source>
        <dbReference type="EMBL" id="SFH16694.1"/>
    </source>
</evidence>
<dbReference type="InterPro" id="IPR029756">
    <property type="entry name" value="MTH1187/YkoF-like"/>
</dbReference>
<reference evidence="3 4" key="1">
    <citation type="submission" date="2016-10" db="EMBL/GenBank/DDBJ databases">
        <authorList>
            <person name="de Groot N.N."/>
        </authorList>
    </citation>
    <scope>NUCLEOTIDE SEQUENCE [LARGE SCALE GENOMIC DNA]</scope>
    <source>
        <strain evidence="3 4">CGMCC 1.6848</strain>
    </source>
</reference>
<keyword evidence="4" id="KW-1185">Reference proteome</keyword>
<organism evidence="3 4">
    <name type="scientific">Modicisalibacter xianhensis</name>
    <dbReference type="NCBI Taxonomy" id="442341"/>
    <lineage>
        <taxon>Bacteria</taxon>
        <taxon>Pseudomonadati</taxon>
        <taxon>Pseudomonadota</taxon>
        <taxon>Gammaproteobacteria</taxon>
        <taxon>Oceanospirillales</taxon>
        <taxon>Halomonadaceae</taxon>
        <taxon>Modicisalibacter</taxon>
    </lineage>
</organism>
<dbReference type="AlphaFoldDB" id="A0A1I2XT97"/>
<evidence type="ECO:0000256" key="1">
    <source>
        <dbReference type="ARBA" id="ARBA00010272"/>
    </source>
</evidence>
<dbReference type="SUPFAM" id="SSF89957">
    <property type="entry name" value="MTH1187/YkoF-like"/>
    <property type="match status" value="1"/>
</dbReference>
<dbReference type="GO" id="GO:0005829">
    <property type="term" value="C:cytosol"/>
    <property type="evidence" value="ECO:0007669"/>
    <property type="project" value="TreeGrafter"/>
</dbReference>
<dbReference type="EMBL" id="FOPY01000001">
    <property type="protein sequence ID" value="SFH16694.1"/>
    <property type="molecule type" value="Genomic_DNA"/>
</dbReference>
<dbReference type="NCBIfam" id="TIGR00106">
    <property type="entry name" value="MTH1187 family thiamine-binding protein"/>
    <property type="match status" value="1"/>
</dbReference>
<dbReference type="Pfam" id="PF01910">
    <property type="entry name" value="Thiamine_BP"/>
    <property type="match status" value="1"/>
</dbReference>
<gene>
    <name evidence="3" type="ORF">SAMN04487959_10148</name>
</gene>
<protein>
    <submittedName>
        <fullName evidence="3">Uncharacterized protein, MTH1187 family</fullName>
    </submittedName>
</protein>
<sequence length="100" mass="10963">MHVIADLNVIPLGVGVSVSSYVAACERVIQEAGLNHRLHAYGTNIEGEWDEVAAVVKRCHEVLHDMGAPRVNTSLKLGTRTDREQTMADRVSVVEKLLDT</sequence>
<dbReference type="RefSeq" id="WP_092842639.1">
    <property type="nucleotide sequence ID" value="NZ_FOPY01000001.1"/>
</dbReference>
<evidence type="ECO:0000259" key="2">
    <source>
        <dbReference type="Pfam" id="PF01910"/>
    </source>
</evidence>
<dbReference type="PANTHER" id="PTHR33777">
    <property type="entry name" value="UPF0045 PROTEIN ECM15"/>
    <property type="match status" value="1"/>
</dbReference>
<dbReference type="InterPro" id="IPR002767">
    <property type="entry name" value="Thiamine_BP"/>
</dbReference>
<dbReference type="Gene3D" id="3.30.70.930">
    <property type="match status" value="1"/>
</dbReference>
<name>A0A1I2XT97_9GAMM</name>
<dbReference type="InterPro" id="IPR051614">
    <property type="entry name" value="UPF0045_domain"/>
</dbReference>
<feature type="domain" description="Thiamine-binding protein" evidence="2">
    <location>
        <begin position="5"/>
        <end position="95"/>
    </location>
</feature>
<proteinExistence type="inferred from homology"/>
<accession>A0A1I2XT97</accession>
<evidence type="ECO:0000313" key="4">
    <source>
        <dbReference type="Proteomes" id="UP000199040"/>
    </source>
</evidence>
<comment type="similarity">
    <text evidence="1">Belongs to the UPF0045 family.</text>
</comment>